<dbReference type="Gene3D" id="1.20.120.450">
    <property type="entry name" value="dinb family like domain"/>
    <property type="match status" value="1"/>
</dbReference>
<evidence type="ECO:0000313" key="2">
    <source>
        <dbReference type="EMBL" id="MEX6687000.1"/>
    </source>
</evidence>
<keyword evidence="3" id="KW-1185">Reference proteome</keyword>
<dbReference type="InterPro" id="IPR034660">
    <property type="entry name" value="DinB/YfiT-like"/>
</dbReference>
<evidence type="ECO:0000259" key="1">
    <source>
        <dbReference type="Pfam" id="PF12867"/>
    </source>
</evidence>
<dbReference type="SUPFAM" id="SSF109854">
    <property type="entry name" value="DinB/YfiT-like putative metalloenzymes"/>
    <property type="match status" value="1"/>
</dbReference>
<feature type="domain" description="DinB-like" evidence="1">
    <location>
        <begin position="16"/>
        <end position="143"/>
    </location>
</feature>
<dbReference type="Proteomes" id="UP001560573">
    <property type="component" value="Unassembled WGS sequence"/>
</dbReference>
<evidence type="ECO:0000313" key="3">
    <source>
        <dbReference type="Proteomes" id="UP001560573"/>
    </source>
</evidence>
<protein>
    <submittedName>
        <fullName evidence="2">DinB family protein</fullName>
    </submittedName>
</protein>
<dbReference type="EMBL" id="JAULBC010000002">
    <property type="protein sequence ID" value="MEX6687000.1"/>
    <property type="molecule type" value="Genomic_DNA"/>
</dbReference>
<dbReference type="Pfam" id="PF12867">
    <property type="entry name" value="DinB_2"/>
    <property type="match status" value="1"/>
</dbReference>
<accession>A0ABV3ZBY2</accession>
<gene>
    <name evidence="2" type="ORF">QTN47_05820</name>
</gene>
<reference evidence="2 3" key="1">
    <citation type="submission" date="2023-07" db="EMBL/GenBank/DDBJ databases">
        <authorList>
            <person name="Lian W.-H."/>
        </authorList>
    </citation>
    <scope>NUCLEOTIDE SEQUENCE [LARGE SCALE GENOMIC DNA]</scope>
    <source>
        <strain evidence="2 3">SYSU DXS3180</strain>
    </source>
</reference>
<proteinExistence type="predicted"/>
<sequence>MTTTAILRLEYLCAVIPPLLKAIDEEVFSSKPHPEKWSKKQIVGHLIDSATNNHQRFVRVQFEDKPLIRYDQDKWNDFTHYQQMNSLHVIGFWEAYNKHLVQIIKHIPKEALSRECQVGDNTFTLDFLINDYVHHMEHHLRQVVSY</sequence>
<organism evidence="2 3">
    <name type="scientific">Danxiaibacter flavus</name>
    <dbReference type="NCBI Taxonomy" id="3049108"/>
    <lineage>
        <taxon>Bacteria</taxon>
        <taxon>Pseudomonadati</taxon>
        <taxon>Bacteroidota</taxon>
        <taxon>Chitinophagia</taxon>
        <taxon>Chitinophagales</taxon>
        <taxon>Chitinophagaceae</taxon>
        <taxon>Danxiaibacter</taxon>
    </lineage>
</organism>
<comment type="caution">
    <text evidence="2">The sequence shown here is derived from an EMBL/GenBank/DDBJ whole genome shotgun (WGS) entry which is preliminary data.</text>
</comment>
<dbReference type="RefSeq" id="WP_369328403.1">
    <property type="nucleotide sequence ID" value="NZ_JAULBC010000002.1"/>
</dbReference>
<dbReference type="InterPro" id="IPR024775">
    <property type="entry name" value="DinB-like"/>
</dbReference>
<name>A0ABV3ZBY2_9BACT</name>